<dbReference type="PANTHER" id="PTHR42850:SF4">
    <property type="entry name" value="ZINC-DEPENDENT ENDOPOLYPHOSPHATASE"/>
    <property type="match status" value="1"/>
</dbReference>
<evidence type="ECO:0000313" key="3">
    <source>
        <dbReference type="Proteomes" id="UP000031338"/>
    </source>
</evidence>
<dbReference type="Gene3D" id="3.60.21.10">
    <property type="match status" value="1"/>
</dbReference>
<dbReference type="RefSeq" id="WP_039331720.1">
    <property type="nucleotide sequence ID" value="NZ_JRVC01000003.1"/>
</dbReference>
<dbReference type="SUPFAM" id="SSF56300">
    <property type="entry name" value="Metallo-dependent phosphatases"/>
    <property type="match status" value="1"/>
</dbReference>
<proteinExistence type="predicted"/>
<dbReference type="GO" id="GO:0008803">
    <property type="term" value="F:bis(5'-nucleosyl)-tetraphosphatase (symmetrical) activity"/>
    <property type="evidence" value="ECO:0007669"/>
    <property type="project" value="TreeGrafter"/>
</dbReference>
<dbReference type="Proteomes" id="UP000031338">
    <property type="component" value="Unassembled WGS sequence"/>
</dbReference>
<dbReference type="InterPro" id="IPR029052">
    <property type="entry name" value="Metallo-depent_PP-like"/>
</dbReference>
<dbReference type="GO" id="GO:0110154">
    <property type="term" value="P:RNA decapping"/>
    <property type="evidence" value="ECO:0007669"/>
    <property type="project" value="TreeGrafter"/>
</dbReference>
<dbReference type="STRING" id="48936.NJ75_00836"/>
<dbReference type="GO" id="GO:0005737">
    <property type="term" value="C:cytoplasm"/>
    <property type="evidence" value="ECO:0007669"/>
    <property type="project" value="TreeGrafter"/>
</dbReference>
<dbReference type="CDD" id="cd00144">
    <property type="entry name" value="MPP_PPP_family"/>
    <property type="match status" value="1"/>
</dbReference>
<feature type="domain" description="Calcineurin-like phosphoesterase" evidence="1">
    <location>
        <begin position="29"/>
        <end position="216"/>
    </location>
</feature>
<evidence type="ECO:0000313" key="2">
    <source>
        <dbReference type="EMBL" id="KHS48754.1"/>
    </source>
</evidence>
<keyword evidence="3" id="KW-1185">Reference proteome</keyword>
<gene>
    <name evidence="2" type="ORF">NJ75_00836</name>
</gene>
<accession>A0A0B9A085</accession>
<dbReference type="EMBL" id="JRVC01000003">
    <property type="protein sequence ID" value="KHS48754.1"/>
    <property type="molecule type" value="Genomic_DNA"/>
</dbReference>
<comment type="caution">
    <text evidence="2">The sequence shown here is derived from an EMBL/GenBank/DDBJ whole genome shotgun (WGS) entry which is preliminary data.</text>
</comment>
<dbReference type="PATRIC" id="fig|48936.3.peg.846"/>
<protein>
    <submittedName>
        <fullName evidence="2">Metallophosphoesterase</fullName>
    </submittedName>
</protein>
<reference evidence="2 3" key="1">
    <citation type="submission" date="2014-10" db="EMBL/GenBank/DDBJ databases">
        <title>Draft genome sequence of Novosphingobium subterraneum DSM 12447.</title>
        <authorList>
            <person name="Gan H.M."/>
            <person name="Gan H.Y."/>
            <person name="Savka M.A."/>
        </authorList>
    </citation>
    <scope>NUCLEOTIDE SEQUENCE [LARGE SCALE GENOMIC DNA]</scope>
    <source>
        <strain evidence="2 3">DSM 12447</strain>
    </source>
</reference>
<dbReference type="PANTHER" id="PTHR42850">
    <property type="entry name" value="METALLOPHOSPHOESTERASE"/>
    <property type="match status" value="1"/>
</dbReference>
<dbReference type="InterPro" id="IPR004843">
    <property type="entry name" value="Calcineurin-like_PHP"/>
</dbReference>
<evidence type="ECO:0000259" key="1">
    <source>
        <dbReference type="Pfam" id="PF00149"/>
    </source>
</evidence>
<sequence length="265" mass="29546">MFNKLRSLFSSPVVEEPLPPQASMPAGQRVYAIGDIHGRLDLFEQLLARIDADDAARGPADTTLILLGDLVDRGPDSRGVIERAMQLMATGKVRILAGNHEEMMLGSLRDEETMRHFLRHGGRETLFSYGLRGEEYSRGNLEEIIDRANALVPPEHVAFMQAMEDQIVVGDYLFVHAGIRPGVPLDRQMPSDLRWIRREFLDHAEPHGHLVVHGHTITDEPVLRHNRIGIDTGAFASGKLTALGCEGDHRWLLTAFIAPQEREAA</sequence>
<dbReference type="AlphaFoldDB" id="A0A0B9A085"/>
<name>A0A0B9A085_9SPHN</name>
<dbReference type="InterPro" id="IPR050126">
    <property type="entry name" value="Ap4A_hydrolase"/>
</dbReference>
<dbReference type="GO" id="GO:0016791">
    <property type="term" value="F:phosphatase activity"/>
    <property type="evidence" value="ECO:0007669"/>
    <property type="project" value="TreeGrafter"/>
</dbReference>
<dbReference type="Pfam" id="PF00149">
    <property type="entry name" value="Metallophos"/>
    <property type="match status" value="1"/>
</dbReference>
<organism evidence="2 3">
    <name type="scientific">Novosphingobium subterraneum</name>
    <dbReference type="NCBI Taxonomy" id="48936"/>
    <lineage>
        <taxon>Bacteria</taxon>
        <taxon>Pseudomonadati</taxon>
        <taxon>Pseudomonadota</taxon>
        <taxon>Alphaproteobacteria</taxon>
        <taxon>Sphingomonadales</taxon>
        <taxon>Sphingomonadaceae</taxon>
        <taxon>Novosphingobium</taxon>
    </lineage>
</organism>